<dbReference type="PANTHER" id="PTHR37742">
    <property type="entry name" value="OS01G0810200 PROTEIN"/>
    <property type="match status" value="1"/>
</dbReference>
<protein>
    <submittedName>
        <fullName evidence="1">Uncharacterized protein</fullName>
    </submittedName>
</protein>
<organism evidence="1 2">
    <name type="scientific">Datura stramonium</name>
    <name type="common">Jimsonweed</name>
    <name type="synonym">Common thornapple</name>
    <dbReference type="NCBI Taxonomy" id="4076"/>
    <lineage>
        <taxon>Eukaryota</taxon>
        <taxon>Viridiplantae</taxon>
        <taxon>Streptophyta</taxon>
        <taxon>Embryophyta</taxon>
        <taxon>Tracheophyta</taxon>
        <taxon>Spermatophyta</taxon>
        <taxon>Magnoliopsida</taxon>
        <taxon>eudicotyledons</taxon>
        <taxon>Gunneridae</taxon>
        <taxon>Pentapetalae</taxon>
        <taxon>asterids</taxon>
        <taxon>lamiids</taxon>
        <taxon>Solanales</taxon>
        <taxon>Solanaceae</taxon>
        <taxon>Solanoideae</taxon>
        <taxon>Datureae</taxon>
        <taxon>Datura</taxon>
    </lineage>
</organism>
<gene>
    <name evidence="1" type="ORF">HAX54_014073</name>
</gene>
<evidence type="ECO:0000313" key="2">
    <source>
        <dbReference type="Proteomes" id="UP000823775"/>
    </source>
</evidence>
<sequence>MSIASTMPYAAEVEVHDFQDSKSSSKIPTSLDFYPFFPSTGKWHAKIQSASFQEDQKANLVRFPASSSAITKDKRGWLLNPISLALDSGISASITDTTHAMRHLLLGAKTVFRVENDAVKKGYAEVIVGAMEVAVAVSPFGTAHALVNVDPVQSTYFMGCQDEYK</sequence>
<dbReference type="PANTHER" id="PTHR37742:SF1">
    <property type="entry name" value="OS01G0810200 PROTEIN"/>
    <property type="match status" value="1"/>
</dbReference>
<proteinExistence type="predicted"/>
<dbReference type="EMBL" id="JACEIK010001865">
    <property type="protein sequence ID" value="MCD7472741.1"/>
    <property type="molecule type" value="Genomic_DNA"/>
</dbReference>
<keyword evidence="2" id="KW-1185">Reference proteome</keyword>
<evidence type="ECO:0000313" key="1">
    <source>
        <dbReference type="EMBL" id="MCD7472741.1"/>
    </source>
</evidence>
<dbReference type="Proteomes" id="UP000823775">
    <property type="component" value="Unassembled WGS sequence"/>
</dbReference>
<name>A0ABS8TP99_DATST</name>
<comment type="caution">
    <text evidence="1">The sequence shown here is derived from an EMBL/GenBank/DDBJ whole genome shotgun (WGS) entry which is preliminary data.</text>
</comment>
<reference evidence="1 2" key="1">
    <citation type="journal article" date="2021" name="BMC Genomics">
        <title>Datura genome reveals duplications of psychoactive alkaloid biosynthetic genes and high mutation rate following tissue culture.</title>
        <authorList>
            <person name="Rajewski A."/>
            <person name="Carter-House D."/>
            <person name="Stajich J."/>
            <person name="Litt A."/>
        </authorList>
    </citation>
    <scope>NUCLEOTIDE SEQUENCE [LARGE SCALE GENOMIC DNA]</scope>
    <source>
        <strain evidence="1">AR-01</strain>
    </source>
</reference>
<accession>A0ABS8TP99</accession>